<sequence length="189" mass="21494">MAIKVDVKNAFLSGDLQEEIYMDPPHWYFHSIKCANFNVFCMAKYASDLLSRANIIDCKTVPTPLEPNVKLNLLDDIPLSNPTLYRTLVGSLVYLIMTRPDIAHAVHMVGQFLTSPRSSHFLAVLRILRYVKGLLFYSLHFFAHSSLVLAEYFGVDWAEEPNNGLMFLSLYSNDLVDGGTKFIRIDFPN</sequence>
<dbReference type="PANTHER" id="PTHR11439:SF484">
    <property type="entry name" value="REVERSE TRANSCRIPTASE TY1_COPIA-TYPE DOMAIN-CONTAINING PROTEIN"/>
    <property type="match status" value="1"/>
</dbReference>
<dbReference type="AlphaFoldDB" id="A0A1U8KX79"/>
<reference evidence="1" key="1">
    <citation type="journal article" date="2020" name="Nat. Genet.">
        <title>Genomic diversifications of five Gossypium allopolyploid species and their impact on cotton improvement.</title>
        <authorList>
            <person name="Chen Z.J."/>
            <person name="Sreedasyam A."/>
            <person name="Ando A."/>
            <person name="Song Q."/>
            <person name="De Santiago L.M."/>
            <person name="Hulse-Kemp A.M."/>
            <person name="Ding M."/>
            <person name="Ye W."/>
            <person name="Kirkbride R.C."/>
            <person name="Jenkins J."/>
            <person name="Plott C."/>
            <person name="Lovell J."/>
            <person name="Lin Y.M."/>
            <person name="Vaughn R."/>
            <person name="Liu B."/>
            <person name="Simpson S."/>
            <person name="Scheffler B.E."/>
            <person name="Wen L."/>
            <person name="Saski C.A."/>
            <person name="Grover C.E."/>
            <person name="Hu G."/>
            <person name="Conover J.L."/>
            <person name="Carlson J.W."/>
            <person name="Shu S."/>
            <person name="Boston L.B."/>
            <person name="Williams M."/>
            <person name="Peterson D.G."/>
            <person name="McGee K."/>
            <person name="Jones D.C."/>
            <person name="Wendel J.F."/>
            <person name="Stelly D.M."/>
            <person name="Grimwood J."/>
            <person name="Schmutz J."/>
        </authorList>
    </citation>
    <scope>NUCLEOTIDE SEQUENCE [LARGE SCALE GENOMIC DNA]</scope>
    <source>
        <strain evidence="1">cv. TM-1</strain>
    </source>
</reference>
<dbReference type="Proteomes" id="UP000818029">
    <property type="component" value="Chromosome D01"/>
</dbReference>
<organism evidence="1 2">
    <name type="scientific">Gossypium hirsutum</name>
    <name type="common">Upland cotton</name>
    <name type="synonym">Gossypium mexicanum</name>
    <dbReference type="NCBI Taxonomy" id="3635"/>
    <lineage>
        <taxon>Eukaryota</taxon>
        <taxon>Viridiplantae</taxon>
        <taxon>Streptophyta</taxon>
        <taxon>Embryophyta</taxon>
        <taxon>Tracheophyta</taxon>
        <taxon>Spermatophyta</taxon>
        <taxon>Magnoliopsida</taxon>
        <taxon>eudicotyledons</taxon>
        <taxon>Gunneridae</taxon>
        <taxon>Pentapetalae</taxon>
        <taxon>rosids</taxon>
        <taxon>malvids</taxon>
        <taxon>Malvales</taxon>
        <taxon>Malvaceae</taxon>
        <taxon>Malvoideae</taxon>
        <taxon>Gossypium</taxon>
    </lineage>
</organism>
<reference evidence="2" key="2">
    <citation type="submission" date="2025-08" db="UniProtKB">
        <authorList>
            <consortium name="RefSeq"/>
        </authorList>
    </citation>
    <scope>IDENTIFICATION</scope>
</reference>
<dbReference type="GeneID" id="107921719"/>
<evidence type="ECO:0000313" key="2">
    <source>
        <dbReference type="RefSeq" id="XP_016707030.1"/>
    </source>
</evidence>
<dbReference type="KEGG" id="ghi:107921719"/>
<name>A0A1U8KX79_GOSHI</name>
<proteinExistence type="predicted"/>
<accession>A0A1U8KX79</accession>
<protein>
    <submittedName>
        <fullName evidence="2">Uncharacterized mitochondrial protein AtMg00810-like</fullName>
    </submittedName>
</protein>
<dbReference type="STRING" id="3635.A0A1U8KX79"/>
<dbReference type="RefSeq" id="XP_016707030.1">
    <property type="nucleotide sequence ID" value="XM_016851541.1"/>
</dbReference>
<dbReference type="OrthoDB" id="1165331at2759"/>
<dbReference type="PANTHER" id="PTHR11439">
    <property type="entry name" value="GAG-POL-RELATED RETROTRANSPOSON"/>
    <property type="match status" value="1"/>
</dbReference>
<evidence type="ECO:0000313" key="1">
    <source>
        <dbReference type="Proteomes" id="UP000818029"/>
    </source>
</evidence>
<keyword evidence="1" id="KW-1185">Reference proteome</keyword>
<gene>
    <name evidence="2" type="primary">LOC107921719</name>
</gene>
<dbReference type="PaxDb" id="3635-A0A1U8KX79"/>